<feature type="chain" id="PRO_5018195008" description="Secreted protein" evidence="1">
    <location>
        <begin position="27"/>
        <end position="120"/>
    </location>
</feature>
<evidence type="ECO:0000313" key="3">
    <source>
        <dbReference type="Proteomes" id="UP000272025"/>
    </source>
</evidence>
<keyword evidence="1" id="KW-0732">Signal</keyword>
<evidence type="ECO:0000256" key="1">
    <source>
        <dbReference type="SAM" id="SignalP"/>
    </source>
</evidence>
<organism evidence="2 3">
    <name type="scientific">Sodiomyces alkalinus (strain CBS 110278 / VKM F-3762 / F11)</name>
    <name type="common">Alkaliphilic filamentous fungus</name>
    <dbReference type="NCBI Taxonomy" id="1314773"/>
    <lineage>
        <taxon>Eukaryota</taxon>
        <taxon>Fungi</taxon>
        <taxon>Dikarya</taxon>
        <taxon>Ascomycota</taxon>
        <taxon>Pezizomycotina</taxon>
        <taxon>Sordariomycetes</taxon>
        <taxon>Hypocreomycetidae</taxon>
        <taxon>Glomerellales</taxon>
        <taxon>Plectosphaerellaceae</taxon>
        <taxon>Sodiomyces</taxon>
    </lineage>
</organism>
<protein>
    <recommendedName>
        <fullName evidence="4">Secreted protein</fullName>
    </recommendedName>
</protein>
<dbReference type="RefSeq" id="XP_028466580.1">
    <property type="nucleotide sequence ID" value="XM_028607001.1"/>
</dbReference>
<dbReference type="EMBL" id="ML119055">
    <property type="protein sequence ID" value="ROT38774.1"/>
    <property type="molecule type" value="Genomic_DNA"/>
</dbReference>
<keyword evidence="3" id="KW-1185">Reference proteome</keyword>
<feature type="signal peptide" evidence="1">
    <location>
        <begin position="1"/>
        <end position="26"/>
    </location>
</feature>
<dbReference type="AlphaFoldDB" id="A0A3N2PWB2"/>
<evidence type="ECO:0000313" key="2">
    <source>
        <dbReference type="EMBL" id="ROT38774.1"/>
    </source>
</evidence>
<gene>
    <name evidence="2" type="ORF">SODALDRAFT_170664</name>
</gene>
<dbReference type="Proteomes" id="UP000272025">
    <property type="component" value="Unassembled WGS sequence"/>
</dbReference>
<accession>A0A3N2PWB2</accession>
<name>A0A3N2PWB2_SODAK</name>
<sequence length="120" mass="13622">MLARLLRPALVFFVVLSPWRAPGTNSQHQWHRYILGAAFLAKTTPKCIKNNNPAIYLGLADDIFSDFFHRGDKKIYRYHLFFSSCSVRSQLFSHTEQKDDNSGVFCLASQGEAGLARNGR</sequence>
<dbReference type="GeneID" id="39575479"/>
<evidence type="ECO:0008006" key="4">
    <source>
        <dbReference type="Google" id="ProtNLM"/>
    </source>
</evidence>
<reference evidence="2 3" key="1">
    <citation type="journal article" date="2018" name="Mol. Ecol.">
        <title>The obligate alkalophilic soda-lake fungus Sodiomyces alkalinus has shifted to a protein diet.</title>
        <authorList>
            <person name="Grum-Grzhimaylo A.A."/>
            <person name="Falkoski D.L."/>
            <person name="van den Heuvel J."/>
            <person name="Valero-Jimenez C.A."/>
            <person name="Min B."/>
            <person name="Choi I.G."/>
            <person name="Lipzen A."/>
            <person name="Daum C.G."/>
            <person name="Aanen D.K."/>
            <person name="Tsang A."/>
            <person name="Henrissat B."/>
            <person name="Bilanenko E.N."/>
            <person name="de Vries R.P."/>
            <person name="van Kan J.A.L."/>
            <person name="Grigoriev I.V."/>
            <person name="Debets A.J.M."/>
        </authorList>
    </citation>
    <scope>NUCLEOTIDE SEQUENCE [LARGE SCALE GENOMIC DNA]</scope>
    <source>
        <strain evidence="2 3">F11</strain>
    </source>
</reference>
<proteinExistence type="predicted"/>